<dbReference type="Gene3D" id="3.40.800.10">
    <property type="entry name" value="Ureohydrolase domain"/>
    <property type="match status" value="1"/>
</dbReference>
<feature type="binding site" evidence="4">
    <location>
        <position position="148"/>
    </location>
    <ligand>
        <name>Mn(2+)</name>
        <dbReference type="ChEBI" id="CHEBI:29035"/>
        <label>1</label>
    </ligand>
</feature>
<evidence type="ECO:0000256" key="5">
    <source>
        <dbReference type="RuleBase" id="RU003684"/>
    </source>
</evidence>
<dbReference type="PROSITE" id="PS51409">
    <property type="entry name" value="ARGINASE_2"/>
    <property type="match status" value="1"/>
</dbReference>
<name>A0AA95SAL9_9BACI</name>
<dbReference type="Proteomes" id="UP001178288">
    <property type="component" value="Chromosome"/>
</dbReference>
<dbReference type="GO" id="GO:0008783">
    <property type="term" value="F:agmatinase activity"/>
    <property type="evidence" value="ECO:0007669"/>
    <property type="project" value="UniProtKB-EC"/>
</dbReference>
<dbReference type="InterPro" id="IPR006035">
    <property type="entry name" value="Ureohydrolase"/>
</dbReference>
<dbReference type="PIRSF" id="PIRSF036979">
    <property type="entry name" value="Arginase"/>
    <property type="match status" value="1"/>
</dbReference>
<keyword evidence="3 5" id="KW-0378">Hydrolase</keyword>
<accession>A0AA95SAL9</accession>
<dbReference type="PANTHER" id="PTHR11358:SF26">
    <property type="entry name" value="GUANIDINO ACID HYDROLASE, MITOCHONDRIAL"/>
    <property type="match status" value="1"/>
</dbReference>
<protein>
    <submittedName>
        <fullName evidence="6">Agmatinase</fullName>
        <ecNumber evidence="6">3.5.3.11</ecNumber>
    </submittedName>
</protein>
<evidence type="ECO:0000313" key="7">
    <source>
        <dbReference type="Proteomes" id="UP001178288"/>
    </source>
</evidence>
<keyword evidence="4" id="KW-0464">Manganese</keyword>
<dbReference type="EC" id="3.5.3.11" evidence="6"/>
<dbReference type="KEGG" id="nnv:QNH39_15185"/>
<dbReference type="PRINTS" id="PR00116">
    <property type="entry name" value="ARGINASE"/>
</dbReference>
<dbReference type="AlphaFoldDB" id="A0AA95SAL9"/>
<keyword evidence="2 4" id="KW-0479">Metal-binding</keyword>
<feature type="binding site" evidence="4">
    <location>
        <position position="125"/>
    </location>
    <ligand>
        <name>Mn(2+)</name>
        <dbReference type="ChEBI" id="CHEBI:29035"/>
        <label>1</label>
    </ligand>
</feature>
<proteinExistence type="inferred from homology"/>
<dbReference type="InterPro" id="IPR023696">
    <property type="entry name" value="Ureohydrolase_dom_sf"/>
</dbReference>
<dbReference type="InterPro" id="IPR020855">
    <property type="entry name" value="Ureohydrolase_Mn_BS"/>
</dbReference>
<dbReference type="InterPro" id="IPR005925">
    <property type="entry name" value="Agmatinase-rel"/>
</dbReference>
<evidence type="ECO:0000256" key="3">
    <source>
        <dbReference type="ARBA" id="ARBA00022801"/>
    </source>
</evidence>
<dbReference type="GO" id="GO:0046872">
    <property type="term" value="F:metal ion binding"/>
    <property type="evidence" value="ECO:0007669"/>
    <property type="project" value="UniProtKB-KW"/>
</dbReference>
<comment type="similarity">
    <text evidence="1">Belongs to the arginase family. Agmatinase subfamily.</text>
</comment>
<dbReference type="PANTHER" id="PTHR11358">
    <property type="entry name" value="ARGINASE/AGMATINASE"/>
    <property type="match status" value="1"/>
</dbReference>
<feature type="binding site" evidence="4">
    <location>
        <position position="241"/>
    </location>
    <ligand>
        <name>Mn(2+)</name>
        <dbReference type="ChEBI" id="CHEBI:29035"/>
        <label>1</label>
    </ligand>
</feature>
<keyword evidence="7" id="KW-1185">Reference proteome</keyword>
<organism evidence="6 7">
    <name type="scientific">Neobacillus novalis</name>
    <dbReference type="NCBI Taxonomy" id="220687"/>
    <lineage>
        <taxon>Bacteria</taxon>
        <taxon>Bacillati</taxon>
        <taxon>Bacillota</taxon>
        <taxon>Bacilli</taxon>
        <taxon>Bacillales</taxon>
        <taxon>Bacillaceae</taxon>
        <taxon>Neobacillus</taxon>
    </lineage>
</organism>
<reference evidence="6" key="1">
    <citation type="submission" date="2023-05" db="EMBL/GenBank/DDBJ databases">
        <title>Comparative genomics of Bacillaceae isolates and their secondary metabolite potential.</title>
        <authorList>
            <person name="Song L."/>
            <person name="Nielsen L.J."/>
            <person name="Mohite O."/>
            <person name="Xu X."/>
            <person name="Weber T."/>
            <person name="Kovacs A.T."/>
        </authorList>
    </citation>
    <scope>NUCLEOTIDE SEQUENCE</scope>
    <source>
        <strain evidence="6">XLM17</strain>
    </source>
</reference>
<dbReference type="PROSITE" id="PS01053">
    <property type="entry name" value="ARGINASE_1"/>
    <property type="match status" value="1"/>
</dbReference>
<feature type="binding site" evidence="4">
    <location>
        <position position="239"/>
    </location>
    <ligand>
        <name>Mn(2+)</name>
        <dbReference type="ChEBI" id="CHEBI:29035"/>
        <label>1</label>
    </ligand>
</feature>
<dbReference type="NCBIfam" id="TIGR01230">
    <property type="entry name" value="agmatinase"/>
    <property type="match status" value="1"/>
</dbReference>
<dbReference type="RefSeq" id="WP_066088125.1">
    <property type="nucleotide sequence ID" value="NZ_CP126114.1"/>
</dbReference>
<evidence type="ECO:0000256" key="1">
    <source>
        <dbReference type="ARBA" id="ARBA00009227"/>
    </source>
</evidence>
<dbReference type="EMBL" id="CP126114">
    <property type="protein sequence ID" value="WHY84028.1"/>
    <property type="molecule type" value="Genomic_DNA"/>
</dbReference>
<dbReference type="Pfam" id="PF00491">
    <property type="entry name" value="Arginase"/>
    <property type="match status" value="1"/>
</dbReference>
<dbReference type="CDD" id="cd11592">
    <property type="entry name" value="Agmatinase_PAH"/>
    <property type="match status" value="1"/>
</dbReference>
<dbReference type="GO" id="GO:0033389">
    <property type="term" value="P:putrescine biosynthetic process from arginine, via agmatine"/>
    <property type="evidence" value="ECO:0007669"/>
    <property type="project" value="TreeGrafter"/>
</dbReference>
<feature type="binding site" evidence="4">
    <location>
        <position position="152"/>
    </location>
    <ligand>
        <name>Mn(2+)</name>
        <dbReference type="ChEBI" id="CHEBI:29035"/>
        <label>1</label>
    </ligand>
</feature>
<evidence type="ECO:0000256" key="2">
    <source>
        <dbReference type="ARBA" id="ARBA00022723"/>
    </source>
</evidence>
<comment type="cofactor">
    <cofactor evidence="4">
        <name>Mn(2+)</name>
        <dbReference type="ChEBI" id="CHEBI:29035"/>
    </cofactor>
    <text evidence="4">Binds 2 manganese ions per subunit.</text>
</comment>
<gene>
    <name evidence="6" type="primary">speB</name>
    <name evidence="6" type="ORF">QNH39_15185</name>
</gene>
<evidence type="ECO:0000313" key="6">
    <source>
        <dbReference type="EMBL" id="WHY84028.1"/>
    </source>
</evidence>
<feature type="binding site" evidence="4">
    <location>
        <position position="150"/>
    </location>
    <ligand>
        <name>Mn(2+)</name>
        <dbReference type="ChEBI" id="CHEBI:29035"/>
        <label>1</label>
    </ligand>
</feature>
<dbReference type="SUPFAM" id="SSF52768">
    <property type="entry name" value="Arginase/deacetylase"/>
    <property type="match status" value="1"/>
</dbReference>
<sequence length="331" mass="36793">MAKKYEPINSQDSPRFCGVKTFMRLPHVVTEDDIDFAILGVPFDTGGSFAVGTRFGPESVRSMSSLLRPYNPDLEIDIFKFCSGVDYGDLAVNPGYIEDSYQMIESQLEPLLSKDVVPILIGGDHSVSLPHLRAMANRYGKVSLVHFDSHGDTWDSYFGKKYSHGTMFRRAVEENIVDPSQSIQIGMRGSLYAPDDIKDAEELGYQVITTQTLKTMTASELGEIVRRRVGNNPTFVTFDVDFLDPVFAPGTGTPEIGGFSTFEAQQFVRQLKGVNIKGFDVVEVLPDRDPARVTSLAAANICYEFISIVAWNKREDLKSVYSETAKNGEPR</sequence>
<evidence type="ECO:0000256" key="4">
    <source>
        <dbReference type="PIRSR" id="PIRSR036979-1"/>
    </source>
</evidence>